<evidence type="ECO:0000256" key="3">
    <source>
        <dbReference type="ARBA" id="ARBA00023125"/>
    </source>
</evidence>
<dbReference type="GO" id="GO:0045944">
    <property type="term" value="P:positive regulation of transcription by RNA polymerase II"/>
    <property type="evidence" value="ECO:0007669"/>
    <property type="project" value="InterPro"/>
</dbReference>
<evidence type="ECO:0000256" key="1">
    <source>
        <dbReference type="ARBA" id="ARBA00004123"/>
    </source>
</evidence>
<dbReference type="CDD" id="cd00265">
    <property type="entry name" value="MADS_MEF2_like"/>
    <property type="match status" value="1"/>
</dbReference>
<evidence type="ECO:0000256" key="6">
    <source>
        <dbReference type="SAM" id="Coils"/>
    </source>
</evidence>
<sequence length="213" mass="23797">TITLATTMTNNSIKKKESKGRQKIEIKKIEKVSHRQVTFSKRREGLFKKAGEISILCGAQTAVIVFSESEKAYSFSNPDIEIVLNRYVNANSSFENQGSTIDDPHRFADRNDEYNEALMELEEEKKIAKEIKETKKDNDIGDWWNMPIDDMGIEELEEYVEAMVVFKRNVEKKMSGITMDALTAMASCGELQNRASGSGSGSGAGYFNGLEGG</sequence>
<feature type="domain" description="MADS-box" evidence="8">
    <location>
        <begin position="19"/>
        <end position="79"/>
    </location>
</feature>
<dbReference type="GO" id="GO:0005634">
    <property type="term" value="C:nucleus"/>
    <property type="evidence" value="ECO:0007669"/>
    <property type="project" value="UniProtKB-SubCell"/>
</dbReference>
<dbReference type="SUPFAM" id="SSF55455">
    <property type="entry name" value="SRF-like"/>
    <property type="match status" value="1"/>
</dbReference>
<reference evidence="10" key="1">
    <citation type="submission" date="2016-04" db="EMBL/GenBank/DDBJ databases">
        <title>Cephalotus genome sequencing.</title>
        <authorList>
            <person name="Fukushima K."/>
            <person name="Hasebe M."/>
            <person name="Fang X."/>
        </authorList>
    </citation>
    <scope>NUCLEOTIDE SEQUENCE [LARGE SCALE GENOMIC DNA]</scope>
    <source>
        <strain evidence="10">cv. St1</strain>
    </source>
</reference>
<protein>
    <submittedName>
        <fullName evidence="9">SRF-TF domain-containing protein</fullName>
    </submittedName>
</protein>
<dbReference type="InParanoid" id="A0A1Q3BFA9"/>
<dbReference type="AlphaFoldDB" id="A0A1Q3BFA9"/>
<evidence type="ECO:0000313" key="10">
    <source>
        <dbReference type="Proteomes" id="UP000187406"/>
    </source>
</evidence>
<comment type="caution">
    <text evidence="9">The sequence shown here is derived from an EMBL/GenBank/DDBJ whole genome shotgun (WGS) entry which is preliminary data.</text>
</comment>
<keyword evidence="6" id="KW-0175">Coiled coil</keyword>
<dbReference type="GO" id="GO:0000981">
    <property type="term" value="F:DNA-binding transcription factor activity, RNA polymerase II-specific"/>
    <property type="evidence" value="ECO:0007669"/>
    <property type="project" value="TreeGrafter"/>
</dbReference>
<evidence type="ECO:0000256" key="5">
    <source>
        <dbReference type="ARBA" id="ARBA00023242"/>
    </source>
</evidence>
<evidence type="ECO:0000256" key="7">
    <source>
        <dbReference type="SAM" id="MobiDB-lite"/>
    </source>
</evidence>
<keyword evidence="2" id="KW-0805">Transcription regulation</keyword>
<dbReference type="PROSITE" id="PS50066">
    <property type="entry name" value="MADS_BOX_2"/>
    <property type="match status" value="1"/>
</dbReference>
<dbReference type="Gene3D" id="3.40.1810.10">
    <property type="entry name" value="Transcription factor, MADS-box"/>
    <property type="match status" value="1"/>
</dbReference>
<evidence type="ECO:0000313" key="9">
    <source>
        <dbReference type="EMBL" id="GAV66605.1"/>
    </source>
</evidence>
<feature type="non-terminal residue" evidence="9">
    <location>
        <position position="1"/>
    </location>
</feature>
<dbReference type="Pfam" id="PF00319">
    <property type="entry name" value="SRF-TF"/>
    <property type="match status" value="1"/>
</dbReference>
<dbReference type="GO" id="GO:0000978">
    <property type="term" value="F:RNA polymerase II cis-regulatory region sequence-specific DNA binding"/>
    <property type="evidence" value="ECO:0007669"/>
    <property type="project" value="TreeGrafter"/>
</dbReference>
<keyword evidence="3" id="KW-0238">DNA-binding</keyword>
<dbReference type="PANTHER" id="PTHR11945:SF534">
    <property type="entry name" value="MYOCYTE-SPECIFIC ENHANCER FACTOR 2"/>
    <property type="match status" value="1"/>
</dbReference>
<feature type="compositionally biased region" description="Gly residues" evidence="7">
    <location>
        <begin position="198"/>
        <end position="213"/>
    </location>
</feature>
<organism evidence="9 10">
    <name type="scientific">Cephalotus follicularis</name>
    <name type="common">Albany pitcher plant</name>
    <dbReference type="NCBI Taxonomy" id="3775"/>
    <lineage>
        <taxon>Eukaryota</taxon>
        <taxon>Viridiplantae</taxon>
        <taxon>Streptophyta</taxon>
        <taxon>Embryophyta</taxon>
        <taxon>Tracheophyta</taxon>
        <taxon>Spermatophyta</taxon>
        <taxon>Magnoliopsida</taxon>
        <taxon>eudicotyledons</taxon>
        <taxon>Gunneridae</taxon>
        <taxon>Pentapetalae</taxon>
        <taxon>rosids</taxon>
        <taxon>fabids</taxon>
        <taxon>Oxalidales</taxon>
        <taxon>Cephalotaceae</taxon>
        <taxon>Cephalotus</taxon>
    </lineage>
</organism>
<dbReference type="InterPro" id="IPR036879">
    <property type="entry name" value="TF_MADSbox_sf"/>
</dbReference>
<dbReference type="Proteomes" id="UP000187406">
    <property type="component" value="Unassembled WGS sequence"/>
</dbReference>
<dbReference type="PRINTS" id="PR00404">
    <property type="entry name" value="MADSDOMAIN"/>
</dbReference>
<dbReference type="GO" id="GO:0046983">
    <property type="term" value="F:protein dimerization activity"/>
    <property type="evidence" value="ECO:0007669"/>
    <property type="project" value="InterPro"/>
</dbReference>
<dbReference type="FunFam" id="3.40.1810.10:FF:000006">
    <property type="entry name" value="Agamous-like MADS-box protein AGL62"/>
    <property type="match status" value="1"/>
</dbReference>
<gene>
    <name evidence="9" type="ORF">CFOL_v3_10115</name>
</gene>
<evidence type="ECO:0000259" key="8">
    <source>
        <dbReference type="PROSITE" id="PS50066"/>
    </source>
</evidence>
<feature type="coiled-coil region" evidence="6">
    <location>
        <begin position="111"/>
        <end position="138"/>
    </location>
</feature>
<name>A0A1Q3BFA9_CEPFO</name>
<keyword evidence="10" id="KW-1185">Reference proteome</keyword>
<dbReference type="OrthoDB" id="1896642at2759"/>
<keyword evidence="4" id="KW-0804">Transcription</keyword>
<dbReference type="SMART" id="SM00432">
    <property type="entry name" value="MADS"/>
    <property type="match status" value="1"/>
</dbReference>
<evidence type="ECO:0000256" key="4">
    <source>
        <dbReference type="ARBA" id="ARBA00023163"/>
    </source>
</evidence>
<dbReference type="InterPro" id="IPR033896">
    <property type="entry name" value="MEF2-like_N"/>
</dbReference>
<dbReference type="PANTHER" id="PTHR11945">
    <property type="entry name" value="MADS BOX PROTEIN"/>
    <property type="match status" value="1"/>
</dbReference>
<dbReference type="EMBL" id="BDDD01000489">
    <property type="protein sequence ID" value="GAV66605.1"/>
    <property type="molecule type" value="Genomic_DNA"/>
</dbReference>
<dbReference type="InterPro" id="IPR002100">
    <property type="entry name" value="TF_MADSbox"/>
</dbReference>
<keyword evidence="5" id="KW-0539">Nucleus</keyword>
<evidence type="ECO:0000256" key="2">
    <source>
        <dbReference type="ARBA" id="ARBA00023015"/>
    </source>
</evidence>
<proteinExistence type="predicted"/>
<accession>A0A1Q3BFA9</accession>
<feature type="region of interest" description="Disordered" evidence="7">
    <location>
        <begin position="193"/>
        <end position="213"/>
    </location>
</feature>
<comment type="subcellular location">
    <subcellularLocation>
        <location evidence="1">Nucleus</location>
    </subcellularLocation>
</comment>